<evidence type="ECO:0000256" key="2">
    <source>
        <dbReference type="ARBA" id="ARBA00005042"/>
    </source>
</evidence>
<dbReference type="GO" id="GO:0008444">
    <property type="term" value="F:CDP-diacylglycerol-glycerol-3-phosphate 3-phosphatidyltransferase activity"/>
    <property type="evidence" value="ECO:0007669"/>
    <property type="project" value="UniProtKB-EC"/>
</dbReference>
<evidence type="ECO:0000256" key="7">
    <source>
        <dbReference type="ARBA" id="ARBA00022679"/>
    </source>
</evidence>
<evidence type="ECO:0000256" key="12">
    <source>
        <dbReference type="ARBA" id="ARBA00023209"/>
    </source>
</evidence>
<accession>A0A1I4S304</accession>
<evidence type="ECO:0000256" key="6">
    <source>
        <dbReference type="ARBA" id="ARBA00022516"/>
    </source>
</evidence>
<dbReference type="InterPro" id="IPR000462">
    <property type="entry name" value="CDP-OH_P_trans"/>
</dbReference>
<comment type="similarity">
    <text evidence="3">Belongs to the CDP-alcohol phosphatidyltransferase class-I family.</text>
</comment>
<proteinExistence type="inferred from homology"/>
<organism evidence="16 17">
    <name type="scientific">Ectothiorhodospira mobilis</name>
    <dbReference type="NCBI Taxonomy" id="195064"/>
    <lineage>
        <taxon>Bacteria</taxon>
        <taxon>Pseudomonadati</taxon>
        <taxon>Pseudomonadota</taxon>
        <taxon>Gammaproteobacteria</taxon>
        <taxon>Chromatiales</taxon>
        <taxon>Ectothiorhodospiraceae</taxon>
        <taxon>Ectothiorhodospira</taxon>
    </lineage>
</organism>
<keyword evidence="10" id="KW-0443">Lipid metabolism</keyword>
<evidence type="ECO:0000256" key="8">
    <source>
        <dbReference type="ARBA" id="ARBA00022692"/>
    </source>
</evidence>
<dbReference type="Gene3D" id="1.20.120.1760">
    <property type="match status" value="1"/>
</dbReference>
<evidence type="ECO:0000256" key="13">
    <source>
        <dbReference type="ARBA" id="ARBA00023264"/>
    </source>
</evidence>
<feature type="transmembrane region" description="Helical" evidence="15">
    <location>
        <begin position="128"/>
        <end position="147"/>
    </location>
</feature>
<dbReference type="PANTHER" id="PTHR14269">
    <property type="entry name" value="CDP-DIACYLGLYCEROL--GLYCEROL-3-PHOSPHATE 3-PHOSPHATIDYLTRANSFERASE-RELATED"/>
    <property type="match status" value="1"/>
</dbReference>
<dbReference type="EMBL" id="FOUO01000012">
    <property type="protein sequence ID" value="SFM58781.1"/>
    <property type="molecule type" value="Genomic_DNA"/>
</dbReference>
<evidence type="ECO:0000256" key="15">
    <source>
        <dbReference type="SAM" id="Phobius"/>
    </source>
</evidence>
<evidence type="ECO:0000256" key="1">
    <source>
        <dbReference type="ARBA" id="ARBA00004141"/>
    </source>
</evidence>
<keyword evidence="17" id="KW-1185">Reference proteome</keyword>
<keyword evidence="11 15" id="KW-0472">Membrane</keyword>
<dbReference type="STRING" id="195064.SAMN05421721_11228"/>
<name>A0A1I4S304_ECTMO</name>
<dbReference type="EC" id="2.7.8.5" evidence="4"/>
<dbReference type="GO" id="GO:0016020">
    <property type="term" value="C:membrane"/>
    <property type="evidence" value="ECO:0007669"/>
    <property type="project" value="UniProtKB-SubCell"/>
</dbReference>
<keyword evidence="7" id="KW-0808">Transferase</keyword>
<comment type="pathway">
    <text evidence="2">Phospholipid metabolism; phosphatidylglycerol biosynthesis; phosphatidylglycerol from CDP-diacylglycerol: step 1/2.</text>
</comment>
<sequence>MTARQIPNLITLLRILLTGPIIWALVQREYGLVLLLVVVAGASDALDGWLVRRYGWYTRLGGYLDPLADKVLVVGAYTTVAYTGLLPWWLVALVLARDLVIIGGAAAFRAVTRSLEMQPLGISKLNTFLQITLVLSVIIDAGVLALPQSYLDGMLALVTLTTVSSGVAYVVTWSRKTLNHRRHVS</sequence>
<comment type="catalytic activity">
    <reaction evidence="14">
        <text>a CDP-1,2-diacyl-sn-glycerol + sn-glycerol 3-phosphate = a 1,2-diacyl-sn-glycero-3-phospho-(1'-sn-glycero-3'-phosphate) + CMP + H(+)</text>
        <dbReference type="Rhea" id="RHEA:12593"/>
        <dbReference type="ChEBI" id="CHEBI:15378"/>
        <dbReference type="ChEBI" id="CHEBI:57597"/>
        <dbReference type="ChEBI" id="CHEBI:58332"/>
        <dbReference type="ChEBI" id="CHEBI:60110"/>
        <dbReference type="ChEBI" id="CHEBI:60377"/>
        <dbReference type="EC" id="2.7.8.5"/>
    </reaction>
</comment>
<feature type="transmembrane region" description="Helical" evidence="15">
    <location>
        <begin position="7"/>
        <end position="26"/>
    </location>
</feature>
<evidence type="ECO:0000256" key="14">
    <source>
        <dbReference type="ARBA" id="ARBA00048586"/>
    </source>
</evidence>
<evidence type="ECO:0000256" key="11">
    <source>
        <dbReference type="ARBA" id="ARBA00023136"/>
    </source>
</evidence>
<dbReference type="InterPro" id="IPR050324">
    <property type="entry name" value="CDP-alcohol_PTase-I"/>
</dbReference>
<dbReference type="Proteomes" id="UP000199556">
    <property type="component" value="Unassembled WGS sequence"/>
</dbReference>
<feature type="transmembrane region" description="Helical" evidence="15">
    <location>
        <begin position="153"/>
        <end position="172"/>
    </location>
</feature>
<dbReference type="RefSeq" id="WP_090486187.1">
    <property type="nucleotide sequence ID" value="NZ_FOUO01000012.1"/>
</dbReference>
<evidence type="ECO:0000313" key="16">
    <source>
        <dbReference type="EMBL" id="SFM58781.1"/>
    </source>
</evidence>
<evidence type="ECO:0000256" key="4">
    <source>
        <dbReference type="ARBA" id="ARBA00013170"/>
    </source>
</evidence>
<dbReference type="GO" id="GO:0043337">
    <property type="term" value="F:cardiolipin synthase (CMP-forming)"/>
    <property type="evidence" value="ECO:0007669"/>
    <property type="project" value="TreeGrafter"/>
</dbReference>
<evidence type="ECO:0000256" key="10">
    <source>
        <dbReference type="ARBA" id="ARBA00023098"/>
    </source>
</evidence>
<reference evidence="16 17" key="1">
    <citation type="submission" date="2016-10" db="EMBL/GenBank/DDBJ databases">
        <authorList>
            <person name="de Groot N.N."/>
        </authorList>
    </citation>
    <scope>NUCLEOTIDE SEQUENCE [LARGE SCALE GENOMIC DNA]</scope>
    <source>
        <strain evidence="16 17">DSM 4180</strain>
    </source>
</reference>
<keyword evidence="9 15" id="KW-1133">Transmembrane helix</keyword>
<keyword evidence="12" id="KW-0594">Phospholipid biosynthesis</keyword>
<dbReference type="OrthoDB" id="9796672at2"/>
<feature type="transmembrane region" description="Helical" evidence="15">
    <location>
        <begin position="63"/>
        <end position="82"/>
    </location>
</feature>
<feature type="transmembrane region" description="Helical" evidence="15">
    <location>
        <begin position="32"/>
        <end position="51"/>
    </location>
</feature>
<protein>
    <recommendedName>
        <fullName evidence="5">CDP-diacylglycerol--glycerol-3-phosphate 3-phosphatidyltransferase</fullName>
        <ecNumber evidence="4">2.7.8.5</ecNumber>
    </recommendedName>
</protein>
<evidence type="ECO:0000256" key="3">
    <source>
        <dbReference type="ARBA" id="ARBA00010441"/>
    </source>
</evidence>
<dbReference type="AlphaFoldDB" id="A0A1I4S304"/>
<dbReference type="PANTHER" id="PTHR14269:SF60">
    <property type="entry name" value="CARDIOLIPIN SYNTHASE (CMP-FORMING)"/>
    <property type="match status" value="1"/>
</dbReference>
<dbReference type="PIRSF" id="PIRSF000847">
    <property type="entry name" value="Phos_ph_gly_syn"/>
    <property type="match status" value="1"/>
</dbReference>
<evidence type="ECO:0000256" key="9">
    <source>
        <dbReference type="ARBA" id="ARBA00022989"/>
    </source>
</evidence>
<dbReference type="GO" id="GO:0032049">
    <property type="term" value="P:cardiolipin biosynthetic process"/>
    <property type="evidence" value="ECO:0007669"/>
    <property type="project" value="TreeGrafter"/>
</dbReference>
<gene>
    <name evidence="16" type="ORF">SAMN05421721_11228</name>
</gene>
<keyword evidence="8 15" id="KW-0812">Transmembrane</keyword>
<evidence type="ECO:0000313" key="17">
    <source>
        <dbReference type="Proteomes" id="UP000199556"/>
    </source>
</evidence>
<dbReference type="InterPro" id="IPR043130">
    <property type="entry name" value="CDP-OH_PTrfase_TM_dom"/>
</dbReference>
<keyword evidence="13" id="KW-1208">Phospholipid metabolism</keyword>
<comment type="subcellular location">
    <subcellularLocation>
        <location evidence="1">Membrane</location>
        <topology evidence="1">Multi-pass membrane protein</topology>
    </subcellularLocation>
</comment>
<keyword evidence="6" id="KW-0444">Lipid biosynthesis</keyword>
<dbReference type="InterPro" id="IPR004570">
    <property type="entry name" value="Phosphatidylglycerol_P_synth"/>
</dbReference>
<dbReference type="Pfam" id="PF01066">
    <property type="entry name" value="CDP-OH_P_transf"/>
    <property type="match status" value="1"/>
</dbReference>
<evidence type="ECO:0000256" key="5">
    <source>
        <dbReference type="ARBA" id="ARBA00014944"/>
    </source>
</evidence>